<evidence type="ECO:0000256" key="12">
    <source>
        <dbReference type="PIRSR" id="PIRSR621190-1"/>
    </source>
</evidence>
<comment type="cofactor">
    <cofactor evidence="13">
        <name>Zn(2+)</name>
        <dbReference type="ChEBI" id="CHEBI:29105"/>
    </cofactor>
    <text evidence="13">Binds 2 Zn(2+) ions per subunit.</text>
</comment>
<evidence type="ECO:0000256" key="6">
    <source>
        <dbReference type="ARBA" id="ARBA00022729"/>
    </source>
</evidence>
<dbReference type="GO" id="GO:0005886">
    <property type="term" value="C:plasma membrane"/>
    <property type="evidence" value="ECO:0007669"/>
    <property type="project" value="UniProtKB-SubCell"/>
</dbReference>
<evidence type="ECO:0000256" key="2">
    <source>
        <dbReference type="ARBA" id="ARBA00009614"/>
    </source>
</evidence>
<dbReference type="GO" id="GO:0030574">
    <property type="term" value="P:collagen catabolic process"/>
    <property type="evidence" value="ECO:0007669"/>
    <property type="project" value="TreeGrafter"/>
</dbReference>
<keyword evidence="9" id="KW-0482">Metalloprotease</keyword>
<evidence type="ECO:0000313" key="15">
    <source>
        <dbReference type="EMBL" id="KAA3475455.1"/>
    </source>
</evidence>
<comment type="subcellular location">
    <subcellularLocation>
        <location evidence="1">Cell membrane</location>
        <topology evidence="1">Lipid-anchor</topology>
        <topology evidence="1">GPI-anchor</topology>
        <orientation evidence="1">Extracellular side</orientation>
    </subcellularLocation>
</comment>
<dbReference type="GO" id="GO:0004222">
    <property type="term" value="F:metalloendopeptidase activity"/>
    <property type="evidence" value="ECO:0007669"/>
    <property type="project" value="InterPro"/>
</dbReference>
<feature type="domain" description="Peptidase metallopeptidase" evidence="14">
    <location>
        <begin position="183"/>
        <end position="340"/>
    </location>
</feature>
<organism evidence="15 16">
    <name type="scientific">Gossypium australe</name>
    <dbReference type="NCBI Taxonomy" id="47621"/>
    <lineage>
        <taxon>Eukaryota</taxon>
        <taxon>Viridiplantae</taxon>
        <taxon>Streptophyta</taxon>
        <taxon>Embryophyta</taxon>
        <taxon>Tracheophyta</taxon>
        <taxon>Spermatophyta</taxon>
        <taxon>Magnoliopsida</taxon>
        <taxon>eudicotyledons</taxon>
        <taxon>Gunneridae</taxon>
        <taxon>Pentapetalae</taxon>
        <taxon>rosids</taxon>
        <taxon>malvids</taxon>
        <taxon>Malvales</taxon>
        <taxon>Malvaceae</taxon>
        <taxon>Malvoideae</taxon>
        <taxon>Gossypium</taxon>
    </lineage>
</organism>
<feature type="binding site" evidence="13">
    <location>
        <position position="299"/>
    </location>
    <ligand>
        <name>Zn(2+)</name>
        <dbReference type="ChEBI" id="CHEBI:29105"/>
        <label>2</label>
        <note>catalytic</note>
    </ligand>
</feature>
<evidence type="ECO:0000256" key="3">
    <source>
        <dbReference type="ARBA" id="ARBA00022622"/>
    </source>
</evidence>
<dbReference type="GO" id="GO:0030198">
    <property type="term" value="P:extracellular matrix organization"/>
    <property type="evidence" value="ECO:0007669"/>
    <property type="project" value="TreeGrafter"/>
</dbReference>
<feature type="binding site" description="in inhibited form" evidence="13">
    <location>
        <position position="157"/>
    </location>
    <ligand>
        <name>Zn(2+)</name>
        <dbReference type="ChEBI" id="CHEBI:29105"/>
        <label>2</label>
        <note>catalytic</note>
    </ligand>
</feature>
<evidence type="ECO:0000256" key="1">
    <source>
        <dbReference type="ARBA" id="ARBA00004471"/>
    </source>
</evidence>
<accession>A0A5B6W2N9</accession>
<dbReference type="CDD" id="cd04278">
    <property type="entry name" value="ZnMc_MMP"/>
    <property type="match status" value="1"/>
</dbReference>
<keyword evidence="4" id="KW-0645">Protease</keyword>
<protein>
    <submittedName>
        <fullName evidence="15">Metalloendoproteinase 1-like</fullName>
    </submittedName>
</protein>
<feature type="binding site" evidence="13">
    <location>
        <position position="251"/>
    </location>
    <ligand>
        <name>Ca(2+)</name>
        <dbReference type="ChEBI" id="CHEBI:29108"/>
        <label>3</label>
    </ligand>
</feature>
<evidence type="ECO:0000259" key="14">
    <source>
        <dbReference type="SMART" id="SM00235"/>
    </source>
</evidence>
<feature type="binding site" evidence="13">
    <location>
        <position position="234"/>
    </location>
    <ligand>
        <name>Ca(2+)</name>
        <dbReference type="ChEBI" id="CHEBI:29108"/>
        <label>2</label>
    </ligand>
</feature>
<name>A0A5B6W2N9_9ROSI</name>
<proteinExistence type="inferred from homology"/>
<feature type="binding site" evidence="13">
    <location>
        <position position="313"/>
    </location>
    <ligand>
        <name>Zn(2+)</name>
        <dbReference type="ChEBI" id="CHEBI:29105"/>
        <label>2</label>
        <note>catalytic</note>
    </ligand>
</feature>
<keyword evidence="7" id="KW-0378">Hydrolase</keyword>
<dbReference type="InterPro" id="IPR006026">
    <property type="entry name" value="Peptidase_Metallo"/>
</dbReference>
<feature type="binding site" evidence="13">
    <location>
        <position position="252"/>
    </location>
    <ligand>
        <name>Ca(2+)</name>
        <dbReference type="ChEBI" id="CHEBI:29108"/>
        <label>3</label>
    </ligand>
</feature>
<feature type="binding site" evidence="13">
    <location>
        <position position="271"/>
    </location>
    <ligand>
        <name>Ca(2+)</name>
        <dbReference type="ChEBI" id="CHEBI:29108"/>
        <label>3</label>
    </ligand>
</feature>
<dbReference type="AlphaFoldDB" id="A0A5B6W2N9"/>
<evidence type="ECO:0000256" key="10">
    <source>
        <dbReference type="ARBA" id="ARBA00023145"/>
    </source>
</evidence>
<feature type="binding site" evidence="13">
    <location>
        <position position="269"/>
    </location>
    <ligand>
        <name>Zn(2+)</name>
        <dbReference type="ChEBI" id="CHEBI:29105"/>
        <label>1</label>
    </ligand>
</feature>
<dbReference type="Pfam" id="PF01471">
    <property type="entry name" value="PG_binding_1"/>
    <property type="match status" value="1"/>
</dbReference>
<evidence type="ECO:0000256" key="13">
    <source>
        <dbReference type="PIRSR" id="PIRSR621190-2"/>
    </source>
</evidence>
<keyword evidence="3" id="KW-0472">Membrane</keyword>
<dbReference type="GO" id="GO:0006508">
    <property type="term" value="P:proteolysis"/>
    <property type="evidence" value="ECO:0007669"/>
    <property type="project" value="UniProtKB-KW"/>
</dbReference>
<feature type="binding site" evidence="13">
    <location>
        <position position="274"/>
    </location>
    <ligand>
        <name>Ca(2+)</name>
        <dbReference type="ChEBI" id="CHEBI:29108"/>
        <label>1</label>
    </ligand>
</feature>
<dbReference type="FunFam" id="3.40.390.10:FF:000018">
    <property type="entry name" value="Metalloendoproteinase 1"/>
    <property type="match status" value="1"/>
</dbReference>
<dbReference type="PANTHER" id="PTHR10201">
    <property type="entry name" value="MATRIX METALLOPROTEINASE"/>
    <property type="match status" value="1"/>
</dbReference>
<dbReference type="InterPro" id="IPR001818">
    <property type="entry name" value="Pept_M10_metallopeptidase"/>
</dbReference>
<keyword evidence="13" id="KW-0106">Calcium</keyword>
<dbReference type="InterPro" id="IPR002477">
    <property type="entry name" value="Peptidoglycan-bd-like"/>
</dbReference>
<gene>
    <name evidence="15" type="ORF">EPI10_025635</name>
</gene>
<keyword evidence="3" id="KW-0449">Lipoprotein</keyword>
<feature type="binding site" evidence="13">
    <location>
        <position position="244"/>
    </location>
    <ligand>
        <name>Zn(2+)</name>
        <dbReference type="ChEBI" id="CHEBI:29105"/>
        <label>1</label>
    </ligand>
</feature>
<keyword evidence="16" id="KW-1185">Reference proteome</keyword>
<dbReference type="Proteomes" id="UP000325315">
    <property type="component" value="Unassembled WGS sequence"/>
</dbReference>
<dbReference type="SUPFAM" id="SSF47090">
    <property type="entry name" value="PGBD-like"/>
    <property type="match status" value="1"/>
</dbReference>
<evidence type="ECO:0000256" key="8">
    <source>
        <dbReference type="ARBA" id="ARBA00022833"/>
    </source>
</evidence>
<sequence>MASEMFWLMLLHPKTGRVHYDVDENLSTNNLTRLGQIDVESVPIHEIRHILGLGHSRDPDAIMYPYYRPGTIKRNLGQDDIDGIRALARKEYTFEGLNQVKQYLKAFGYYSINGVSLTDSFDDVLESALKSFQQHYRLNVTGRIDSNTLKKMSTPRCGVQDIFNDSNDDVKFSMIANYSFFDGMPRWNKSRLTYMFRSSAFVIRNQQLRPIIIRAFNTWARVSSFTFQEANPSDIVMGFHRGFHWDRFPFDGPGNVLAHAFAPQNGRLHYDADENWSTSNVIRRDQTDLETIAIHEIGHILGLGHSRDPNAIMYAYYNPGTIKRNLGQDDIAGIRALYSN</sequence>
<keyword evidence="10" id="KW-0865">Zymogen</keyword>
<dbReference type="Pfam" id="PF00413">
    <property type="entry name" value="Peptidase_M10"/>
    <property type="match status" value="2"/>
</dbReference>
<evidence type="ECO:0000256" key="7">
    <source>
        <dbReference type="ARBA" id="ARBA00022801"/>
    </source>
</evidence>
<evidence type="ECO:0000256" key="4">
    <source>
        <dbReference type="ARBA" id="ARBA00022670"/>
    </source>
</evidence>
<keyword evidence="5 13" id="KW-0479">Metal-binding</keyword>
<keyword evidence="8 13" id="KW-0862">Zinc</keyword>
<dbReference type="InterPro" id="IPR021190">
    <property type="entry name" value="Pept_M10A"/>
</dbReference>
<feature type="active site" evidence="12">
    <location>
        <position position="296"/>
    </location>
</feature>
<keyword evidence="11" id="KW-0325">Glycoprotein</keyword>
<comment type="caution">
    <text evidence="15">The sequence shown here is derived from an EMBL/GenBank/DDBJ whole genome shotgun (WGS) entry which is preliminary data.</text>
</comment>
<feature type="binding site" evidence="13">
    <location>
        <position position="274"/>
    </location>
    <ligand>
        <name>Ca(2+)</name>
        <dbReference type="ChEBI" id="CHEBI:29108"/>
        <label>3</label>
    </ligand>
</feature>
<dbReference type="SUPFAM" id="SSF55486">
    <property type="entry name" value="Metalloproteases ('zincins'), catalytic domain"/>
    <property type="match status" value="2"/>
</dbReference>
<comment type="similarity">
    <text evidence="2">Belongs to the peptidase M10A family. Matrix metalloproteinases (MMPs) subfamily.</text>
</comment>
<feature type="binding site" evidence="13">
    <location>
        <position position="295"/>
    </location>
    <ligand>
        <name>Zn(2+)</name>
        <dbReference type="ChEBI" id="CHEBI:29105"/>
        <label>2</label>
        <note>catalytic</note>
    </ligand>
</feature>
<dbReference type="GO" id="GO:0031012">
    <property type="term" value="C:extracellular matrix"/>
    <property type="evidence" value="ECO:0007669"/>
    <property type="project" value="InterPro"/>
</dbReference>
<keyword evidence="3" id="KW-0336">GPI-anchor</keyword>
<dbReference type="InterPro" id="IPR036365">
    <property type="entry name" value="PGBD-like_sf"/>
</dbReference>
<reference evidence="16" key="1">
    <citation type="journal article" date="2019" name="Plant Biotechnol. J.">
        <title>Genome sequencing of the Australian wild diploid species Gossypium australe highlights disease resistance and delayed gland morphogenesis.</title>
        <authorList>
            <person name="Cai Y."/>
            <person name="Cai X."/>
            <person name="Wang Q."/>
            <person name="Wang P."/>
            <person name="Zhang Y."/>
            <person name="Cai C."/>
            <person name="Xu Y."/>
            <person name="Wang K."/>
            <person name="Zhou Z."/>
            <person name="Wang C."/>
            <person name="Geng S."/>
            <person name="Li B."/>
            <person name="Dong Q."/>
            <person name="Hou Y."/>
            <person name="Wang H."/>
            <person name="Ai P."/>
            <person name="Liu Z."/>
            <person name="Yi F."/>
            <person name="Sun M."/>
            <person name="An G."/>
            <person name="Cheng J."/>
            <person name="Zhang Y."/>
            <person name="Shi Q."/>
            <person name="Xie Y."/>
            <person name="Shi X."/>
            <person name="Chang Y."/>
            <person name="Huang F."/>
            <person name="Chen Y."/>
            <person name="Hong S."/>
            <person name="Mi L."/>
            <person name="Sun Q."/>
            <person name="Zhang L."/>
            <person name="Zhou B."/>
            <person name="Peng R."/>
            <person name="Zhang X."/>
            <person name="Liu F."/>
        </authorList>
    </citation>
    <scope>NUCLEOTIDE SEQUENCE [LARGE SCALE GENOMIC DNA]</scope>
    <source>
        <strain evidence="16">cv. PA1801</strain>
    </source>
</reference>
<evidence type="ECO:0000256" key="5">
    <source>
        <dbReference type="ARBA" id="ARBA00022723"/>
    </source>
</evidence>
<keyword evidence="6" id="KW-0732">Signal</keyword>
<dbReference type="Gene3D" id="3.40.390.10">
    <property type="entry name" value="Collagenase (Catalytic Domain)"/>
    <property type="match status" value="2"/>
</dbReference>
<dbReference type="OrthoDB" id="406838at2759"/>
<dbReference type="GO" id="GO:0098552">
    <property type="term" value="C:side of membrane"/>
    <property type="evidence" value="ECO:0007669"/>
    <property type="project" value="UniProtKB-KW"/>
</dbReference>
<dbReference type="InterPro" id="IPR024079">
    <property type="entry name" value="MetalloPept_cat_dom_sf"/>
</dbReference>
<dbReference type="GO" id="GO:0008270">
    <property type="term" value="F:zinc ion binding"/>
    <property type="evidence" value="ECO:0007669"/>
    <property type="project" value="InterPro"/>
</dbReference>
<comment type="cofactor">
    <cofactor evidence="13">
        <name>Ca(2+)</name>
        <dbReference type="ChEBI" id="CHEBI:29108"/>
    </cofactor>
    <text evidence="13">Can bind about 5 Ca(2+) ions per subunit.</text>
</comment>
<evidence type="ECO:0000256" key="11">
    <source>
        <dbReference type="ARBA" id="ARBA00023180"/>
    </source>
</evidence>
<feature type="binding site" evidence="13">
    <location>
        <position position="246"/>
    </location>
    <ligand>
        <name>Zn(2+)</name>
        <dbReference type="ChEBI" id="CHEBI:29105"/>
        <label>1</label>
    </ligand>
</feature>
<feature type="binding site" evidence="13">
    <location>
        <position position="305"/>
    </location>
    <ligand>
        <name>Zn(2+)</name>
        <dbReference type="ChEBI" id="CHEBI:29105"/>
        <label>2</label>
        <note>catalytic</note>
    </ligand>
</feature>
<evidence type="ECO:0000256" key="9">
    <source>
        <dbReference type="ARBA" id="ARBA00023049"/>
    </source>
</evidence>
<dbReference type="InterPro" id="IPR033739">
    <property type="entry name" value="M10A_MMP"/>
</dbReference>
<dbReference type="EMBL" id="SMMG02000005">
    <property type="protein sequence ID" value="KAA3475455.1"/>
    <property type="molecule type" value="Genomic_DNA"/>
</dbReference>
<dbReference type="PRINTS" id="PR00138">
    <property type="entry name" value="MATRIXIN"/>
</dbReference>
<dbReference type="SMART" id="SM00235">
    <property type="entry name" value="ZnMc"/>
    <property type="match status" value="1"/>
</dbReference>
<feature type="binding site" evidence="13">
    <location>
        <position position="259"/>
    </location>
    <ligand>
        <name>Zn(2+)</name>
        <dbReference type="ChEBI" id="CHEBI:29105"/>
        <label>1</label>
    </ligand>
</feature>
<dbReference type="PANTHER" id="PTHR10201:SF268">
    <property type="entry name" value="PEPTIDASE METALLOPEPTIDASE DOMAIN-CONTAINING PROTEIN"/>
    <property type="match status" value="1"/>
</dbReference>
<evidence type="ECO:0000313" key="16">
    <source>
        <dbReference type="Proteomes" id="UP000325315"/>
    </source>
</evidence>